<evidence type="ECO:0000256" key="1">
    <source>
        <dbReference type="SAM" id="MobiDB-lite"/>
    </source>
</evidence>
<protein>
    <recommendedName>
        <fullName evidence="4">Serine/arginine repetitive matrix protein 1-like</fullName>
    </recommendedName>
</protein>
<gene>
    <name evidence="2" type="ORF">DVH24_017152</name>
</gene>
<feature type="region of interest" description="Disordered" evidence="1">
    <location>
        <begin position="26"/>
        <end position="96"/>
    </location>
</feature>
<reference evidence="2 3" key="1">
    <citation type="submission" date="2018-10" db="EMBL/GenBank/DDBJ databases">
        <title>A high-quality apple genome assembly.</title>
        <authorList>
            <person name="Hu J."/>
        </authorList>
    </citation>
    <scope>NUCLEOTIDE SEQUENCE [LARGE SCALE GENOMIC DNA]</scope>
    <source>
        <strain evidence="3">cv. HFTH1</strain>
        <tissue evidence="2">Young leaf</tissue>
    </source>
</reference>
<dbReference type="PANTHER" id="PTHR33871:SF1">
    <property type="entry name" value="OS05G0503100 PROTEIN"/>
    <property type="match status" value="1"/>
</dbReference>
<proteinExistence type="predicted"/>
<feature type="compositionally biased region" description="Pro residues" evidence="1">
    <location>
        <begin position="63"/>
        <end position="73"/>
    </location>
</feature>
<dbReference type="PANTHER" id="PTHR33871">
    <property type="entry name" value="OS05G0503100 PROTEIN-RELATED"/>
    <property type="match status" value="1"/>
</dbReference>
<comment type="caution">
    <text evidence="2">The sequence shown here is derived from an EMBL/GenBank/DDBJ whole genome shotgun (WGS) entry which is preliminary data.</text>
</comment>
<sequence length="323" mass="34961">MGCCLSTAAAGKSSALGDQKHLHSLVGNEESRSGAARESGGPPPVDVETVKEVLSETPKPKPKPLPQSSPPPLFKHEPVLDRDQEKRAASDEEELPVFVSLKTKLDPEKIEQKIPICNNNGGGGGEISEVSEICSLSESMSATTVTRDDDEEVHQRLVNRSPMKLRQNRDSSTGQRRDRVVGKSPTRRTESSPGRRCRPNGAGSMRLVQSREPGPGQQPMSRRGSRTESNRRDPGDSSGRRSRSPATRITDGGGVNRANAGRSPSARRSGKYPTRTAIGPIDSSSSGPTRRVVEEPNKEEGTWPTTNESLDNPHVSLECFIFL</sequence>
<dbReference type="Proteomes" id="UP000290289">
    <property type="component" value="Chromosome 10"/>
</dbReference>
<evidence type="ECO:0000313" key="2">
    <source>
        <dbReference type="EMBL" id="RXH86099.1"/>
    </source>
</evidence>
<feature type="compositionally biased region" description="Basic and acidic residues" evidence="1">
    <location>
        <begin position="225"/>
        <end position="239"/>
    </location>
</feature>
<accession>A0A498ISA6</accession>
<evidence type="ECO:0000313" key="3">
    <source>
        <dbReference type="Proteomes" id="UP000290289"/>
    </source>
</evidence>
<evidence type="ECO:0008006" key="4">
    <source>
        <dbReference type="Google" id="ProtNLM"/>
    </source>
</evidence>
<feature type="compositionally biased region" description="Basic and acidic residues" evidence="1">
    <location>
        <begin position="291"/>
        <end position="301"/>
    </location>
</feature>
<dbReference type="AlphaFoldDB" id="A0A498ISA6"/>
<keyword evidence="3" id="KW-1185">Reference proteome</keyword>
<organism evidence="2 3">
    <name type="scientific">Malus domestica</name>
    <name type="common">Apple</name>
    <name type="synonym">Pyrus malus</name>
    <dbReference type="NCBI Taxonomy" id="3750"/>
    <lineage>
        <taxon>Eukaryota</taxon>
        <taxon>Viridiplantae</taxon>
        <taxon>Streptophyta</taxon>
        <taxon>Embryophyta</taxon>
        <taxon>Tracheophyta</taxon>
        <taxon>Spermatophyta</taxon>
        <taxon>Magnoliopsida</taxon>
        <taxon>eudicotyledons</taxon>
        <taxon>Gunneridae</taxon>
        <taxon>Pentapetalae</taxon>
        <taxon>rosids</taxon>
        <taxon>fabids</taxon>
        <taxon>Rosales</taxon>
        <taxon>Rosaceae</taxon>
        <taxon>Amygdaloideae</taxon>
        <taxon>Maleae</taxon>
        <taxon>Malus</taxon>
    </lineage>
</organism>
<feature type="region of interest" description="Disordered" evidence="1">
    <location>
        <begin position="141"/>
        <end position="311"/>
    </location>
</feature>
<dbReference type="EMBL" id="RDQH01000336">
    <property type="protein sequence ID" value="RXH86099.1"/>
    <property type="molecule type" value="Genomic_DNA"/>
</dbReference>
<name>A0A498ISA6_MALDO</name>
<feature type="compositionally biased region" description="Basic and acidic residues" evidence="1">
    <location>
        <begin position="74"/>
        <end position="90"/>
    </location>
</feature>